<gene>
    <name evidence="1" type="ORF">ILBEGJOJ_00016</name>
</gene>
<evidence type="ECO:0000313" key="1">
    <source>
        <dbReference type="EMBL" id="QNO51286.1"/>
    </source>
</evidence>
<dbReference type="NCBIfam" id="TIGR03831">
    <property type="entry name" value="YgiT_finger"/>
    <property type="match status" value="1"/>
</dbReference>
<accession>A0A7G9YTF2</accession>
<sequence>MSYNCRCGGELGLEFRDEHTGGILIKDVPILVCLKCGEEWYPPGIPRMIEGIREAVNRTGQVKIFENLKVISEVKSAKIKK</sequence>
<dbReference type="EMBL" id="MT631465">
    <property type="protein sequence ID" value="QNO51286.1"/>
    <property type="molecule type" value="Genomic_DNA"/>
</dbReference>
<dbReference type="AlphaFoldDB" id="A0A7G9YTF2"/>
<reference evidence="1" key="1">
    <citation type="submission" date="2020-06" db="EMBL/GenBank/DDBJ databases">
        <title>Unique genomic features of the anaerobic methanotrophic archaea.</title>
        <authorList>
            <person name="Chadwick G.L."/>
            <person name="Skennerton C.T."/>
            <person name="Laso-Perez R."/>
            <person name="Leu A.O."/>
            <person name="Speth D.R."/>
            <person name="Yu H."/>
            <person name="Morgan-Lang C."/>
            <person name="Hatzenpichler R."/>
            <person name="Goudeau D."/>
            <person name="Malmstrom R."/>
            <person name="Brazelton W.J."/>
            <person name="Woyke T."/>
            <person name="Hallam S.J."/>
            <person name="Tyson G.W."/>
            <person name="Wegener G."/>
            <person name="Boetius A."/>
            <person name="Orphan V."/>
        </authorList>
    </citation>
    <scope>NUCLEOTIDE SEQUENCE</scope>
</reference>
<name>A0A7G9YTF2_9EURY</name>
<protein>
    <recommendedName>
        <fullName evidence="2">YgiT-type zinc finger domain-containing protein</fullName>
    </recommendedName>
</protein>
<evidence type="ECO:0008006" key="2">
    <source>
        <dbReference type="Google" id="ProtNLM"/>
    </source>
</evidence>
<dbReference type="InterPro" id="IPR022453">
    <property type="entry name" value="Znf_MqsA-type"/>
</dbReference>
<proteinExistence type="predicted"/>
<organism evidence="1">
    <name type="scientific">Candidatus Methanophagaceae archaeon ANME-1 ERB6</name>
    <dbReference type="NCBI Taxonomy" id="2759912"/>
    <lineage>
        <taxon>Archaea</taxon>
        <taxon>Methanobacteriati</taxon>
        <taxon>Methanobacteriota</taxon>
        <taxon>Stenosarchaea group</taxon>
        <taxon>Methanomicrobia</taxon>
        <taxon>Candidatus Methanophagales</taxon>
        <taxon>Candidatus Methanophagaceae</taxon>
    </lineage>
</organism>